<dbReference type="InterPro" id="IPR004378">
    <property type="entry name" value="F420H2_quin_Rdtase"/>
</dbReference>
<dbReference type="AlphaFoldDB" id="A0A1H6KSF5"/>
<dbReference type="Pfam" id="PF04075">
    <property type="entry name" value="F420H2_quin_red"/>
    <property type="match status" value="1"/>
</dbReference>
<sequence>MRVIRKPSLPHGLSRKLFRFPIYVYRARLGWLFGERLLLLTHRGRVSGQERHVVLEVVEHDRRDGSYVVASGWGTGAAWYQNILRTPNVVIQIRNRKIQATAVQLSTADGAEIFANYAGRHRVAARFMLPRVLGFAVDGSDADFRAVGRQIPFVRFVPRI</sequence>
<keyword evidence="2" id="KW-1185">Reference proteome</keyword>
<accession>A0A1H6KSF5</accession>
<dbReference type="Gene3D" id="2.30.110.10">
    <property type="entry name" value="Electron Transport, Fmn-binding Protein, Chain A"/>
    <property type="match status" value="1"/>
</dbReference>
<gene>
    <name evidence="1" type="ORF">SAMN04489835_3730</name>
</gene>
<reference evidence="2" key="1">
    <citation type="submission" date="2016-10" db="EMBL/GenBank/DDBJ databases">
        <authorList>
            <person name="Varghese N."/>
            <person name="Submissions S."/>
        </authorList>
    </citation>
    <scope>NUCLEOTIDE SEQUENCE [LARGE SCALE GENOMIC DNA]</scope>
    <source>
        <strain evidence="2">DSM 45405</strain>
    </source>
</reference>
<name>A0A1H6KSF5_MYCRU</name>
<protein>
    <submittedName>
        <fullName evidence="1">Deazaflavin-dependent oxidoreductase, nitroreductase family</fullName>
    </submittedName>
</protein>
<dbReference type="NCBIfam" id="TIGR00026">
    <property type="entry name" value="hi_GC_TIGR00026"/>
    <property type="match status" value="1"/>
</dbReference>
<dbReference type="RefSeq" id="WP_083408419.1">
    <property type="nucleotide sequence ID" value="NZ_LT629971.1"/>
</dbReference>
<evidence type="ECO:0000313" key="2">
    <source>
        <dbReference type="Proteomes" id="UP000182915"/>
    </source>
</evidence>
<dbReference type="GO" id="GO:0016491">
    <property type="term" value="F:oxidoreductase activity"/>
    <property type="evidence" value="ECO:0007669"/>
    <property type="project" value="InterPro"/>
</dbReference>
<dbReference type="EMBL" id="LT629971">
    <property type="protein sequence ID" value="SEH75837.1"/>
    <property type="molecule type" value="Genomic_DNA"/>
</dbReference>
<dbReference type="STRING" id="370526.SAMN04489835_3730"/>
<dbReference type="OrthoDB" id="163266at2"/>
<dbReference type="Proteomes" id="UP000182915">
    <property type="component" value="Chromosome I"/>
</dbReference>
<dbReference type="InterPro" id="IPR012349">
    <property type="entry name" value="Split_barrel_FMN-bd"/>
</dbReference>
<organism evidence="1 2">
    <name type="scientific">Mycolicibacterium rutilum</name>
    <name type="common">Mycobacterium rutilum</name>
    <dbReference type="NCBI Taxonomy" id="370526"/>
    <lineage>
        <taxon>Bacteria</taxon>
        <taxon>Bacillati</taxon>
        <taxon>Actinomycetota</taxon>
        <taxon>Actinomycetes</taxon>
        <taxon>Mycobacteriales</taxon>
        <taxon>Mycobacteriaceae</taxon>
        <taxon>Mycolicibacterium</taxon>
    </lineage>
</organism>
<proteinExistence type="predicted"/>
<evidence type="ECO:0000313" key="1">
    <source>
        <dbReference type="EMBL" id="SEH75837.1"/>
    </source>
</evidence>